<dbReference type="Proteomes" id="UP001174136">
    <property type="component" value="Unassembled WGS sequence"/>
</dbReference>
<evidence type="ECO:0000259" key="6">
    <source>
        <dbReference type="Pfam" id="PF13193"/>
    </source>
</evidence>
<dbReference type="PANTHER" id="PTHR43347">
    <property type="entry name" value="ACYL-COA SYNTHETASE"/>
    <property type="match status" value="1"/>
</dbReference>
<evidence type="ECO:0000256" key="4">
    <source>
        <dbReference type="ARBA" id="ARBA00047935"/>
    </source>
</evidence>
<name>A0AA47NU35_MERPO</name>
<feature type="domain" description="AMP-binding enzyme C-terminal" evidence="6">
    <location>
        <begin position="158"/>
        <end position="236"/>
    </location>
</feature>
<keyword evidence="8" id="KW-1185">Reference proteome</keyword>
<gene>
    <name evidence="7" type="primary">Acss3</name>
    <name evidence="7" type="ORF">N1851_026382</name>
</gene>
<dbReference type="InterPro" id="IPR000873">
    <property type="entry name" value="AMP-dep_synth/lig_dom"/>
</dbReference>
<dbReference type="InterPro" id="IPR042099">
    <property type="entry name" value="ANL_N_sf"/>
</dbReference>
<dbReference type="Pfam" id="PF00501">
    <property type="entry name" value="AMP-binding"/>
    <property type="match status" value="1"/>
</dbReference>
<dbReference type="Gene3D" id="3.40.50.12780">
    <property type="entry name" value="N-terminal domain of ligase-like"/>
    <property type="match status" value="1"/>
</dbReference>
<dbReference type="GO" id="GO:0003987">
    <property type="term" value="F:acetate-CoA ligase activity"/>
    <property type="evidence" value="ECO:0007669"/>
    <property type="project" value="UniProtKB-EC"/>
</dbReference>
<evidence type="ECO:0000259" key="5">
    <source>
        <dbReference type="Pfam" id="PF00501"/>
    </source>
</evidence>
<comment type="catalytic activity">
    <reaction evidence="4">
        <text>butanoate + ATP + CoA = butanoyl-CoA + AMP + diphosphate</text>
        <dbReference type="Rhea" id="RHEA:46172"/>
        <dbReference type="ChEBI" id="CHEBI:17968"/>
        <dbReference type="ChEBI" id="CHEBI:30616"/>
        <dbReference type="ChEBI" id="CHEBI:33019"/>
        <dbReference type="ChEBI" id="CHEBI:57287"/>
        <dbReference type="ChEBI" id="CHEBI:57371"/>
        <dbReference type="ChEBI" id="CHEBI:456215"/>
    </reaction>
    <physiologicalReaction direction="left-to-right" evidence="4">
        <dbReference type="Rhea" id="RHEA:46173"/>
    </physiologicalReaction>
</comment>
<dbReference type="SUPFAM" id="SSF56801">
    <property type="entry name" value="Acetyl-CoA synthetase-like"/>
    <property type="match status" value="1"/>
</dbReference>
<evidence type="ECO:0000313" key="7">
    <source>
        <dbReference type="EMBL" id="KAK0137420.1"/>
    </source>
</evidence>
<dbReference type="GO" id="GO:0050218">
    <property type="term" value="F:propionate-CoA ligase activity"/>
    <property type="evidence" value="ECO:0007669"/>
    <property type="project" value="TreeGrafter"/>
</dbReference>
<accession>A0AA47NU35</accession>
<dbReference type="GO" id="GO:0005759">
    <property type="term" value="C:mitochondrial matrix"/>
    <property type="evidence" value="ECO:0007669"/>
    <property type="project" value="TreeGrafter"/>
</dbReference>
<dbReference type="EC" id="6.2.1.1" evidence="1"/>
<dbReference type="EMBL" id="JAOPHQ010004882">
    <property type="protein sequence ID" value="KAK0137420.1"/>
    <property type="molecule type" value="Genomic_DNA"/>
</dbReference>
<dbReference type="Gene3D" id="3.30.300.30">
    <property type="match status" value="1"/>
</dbReference>
<dbReference type="AlphaFoldDB" id="A0AA47NU35"/>
<reference evidence="7" key="1">
    <citation type="journal article" date="2023" name="Front. Mar. Sci.">
        <title>A new Merluccius polli reference genome to investigate the effects of global change in West African waters.</title>
        <authorList>
            <person name="Mateo J.L."/>
            <person name="Blanco-Fernandez C."/>
            <person name="Garcia-Vazquez E."/>
            <person name="Machado-Schiaffino G."/>
        </authorList>
    </citation>
    <scope>NUCLEOTIDE SEQUENCE</scope>
    <source>
        <strain evidence="7">C29</strain>
        <tissue evidence="7">Fin</tissue>
    </source>
</reference>
<evidence type="ECO:0000313" key="8">
    <source>
        <dbReference type="Proteomes" id="UP001174136"/>
    </source>
</evidence>
<comment type="caution">
    <text evidence="7">The sequence shown here is derived from an EMBL/GenBank/DDBJ whole genome shotgun (WGS) entry which is preliminary data.</text>
</comment>
<sequence length="254" mass="27469">MFSSLRSLFLAGERCDVETLEWAKRSFGVPILDHWWQTETGSAMTSTCIGLGNSLTPPAGQAGKPVPGYDVQVVDDDMQEVAQRTLGNIVVRLPLPPGAALSLWQNAALFKELYFTKFPGYYDTMDAGFVDEEGFLYIMSRSDDVINVAGHRLSAGALEESVLQHPDVVDCAVVGVDDSLKGLVPLALCVLRNGMQKAQEEVAAEAVKLVRETVGPVAAFRKVVFVKGLPKTRSGKIPRSSLANLVNGKPYKVG</sequence>
<evidence type="ECO:0000256" key="3">
    <source>
        <dbReference type="ARBA" id="ARBA00042755"/>
    </source>
</evidence>
<evidence type="ECO:0000256" key="1">
    <source>
        <dbReference type="ARBA" id="ARBA00013275"/>
    </source>
</evidence>
<dbReference type="InterPro" id="IPR045851">
    <property type="entry name" value="AMP-bd_C_sf"/>
</dbReference>
<dbReference type="Pfam" id="PF13193">
    <property type="entry name" value="AMP-binding_C"/>
    <property type="match status" value="1"/>
</dbReference>
<feature type="domain" description="AMP-dependent synthetase/ligase" evidence="5">
    <location>
        <begin position="2"/>
        <end position="93"/>
    </location>
</feature>
<proteinExistence type="predicted"/>
<dbReference type="PANTHER" id="PTHR43347:SF3">
    <property type="entry name" value="ACYL-COA SYNTHETASE SHORT-CHAIN FAMILY MEMBER 3, MITOCHONDRIAL"/>
    <property type="match status" value="1"/>
</dbReference>
<protein>
    <recommendedName>
        <fullName evidence="2">Acyl-CoA synthetase short-chain family member 3, mitochondrial</fullName>
        <ecNumber evidence="1">6.2.1.1</ecNumber>
    </recommendedName>
    <alternativeName>
        <fullName evidence="3">Acetate--CoA ligase 3</fullName>
    </alternativeName>
</protein>
<evidence type="ECO:0000256" key="2">
    <source>
        <dbReference type="ARBA" id="ARBA00040004"/>
    </source>
</evidence>
<organism evidence="7 8">
    <name type="scientific">Merluccius polli</name>
    <name type="common">Benguela hake</name>
    <name type="synonym">Merluccius cadenati</name>
    <dbReference type="NCBI Taxonomy" id="89951"/>
    <lineage>
        <taxon>Eukaryota</taxon>
        <taxon>Metazoa</taxon>
        <taxon>Chordata</taxon>
        <taxon>Craniata</taxon>
        <taxon>Vertebrata</taxon>
        <taxon>Euteleostomi</taxon>
        <taxon>Actinopterygii</taxon>
        <taxon>Neopterygii</taxon>
        <taxon>Teleostei</taxon>
        <taxon>Neoteleostei</taxon>
        <taxon>Acanthomorphata</taxon>
        <taxon>Zeiogadaria</taxon>
        <taxon>Gadariae</taxon>
        <taxon>Gadiformes</taxon>
        <taxon>Gadoidei</taxon>
        <taxon>Merlucciidae</taxon>
        <taxon>Merluccius</taxon>
    </lineage>
</organism>
<dbReference type="InterPro" id="IPR025110">
    <property type="entry name" value="AMP-bd_C"/>
</dbReference>